<organism evidence="1 2">
    <name type="scientific">Castilleja foliolosa</name>
    <dbReference type="NCBI Taxonomy" id="1961234"/>
    <lineage>
        <taxon>Eukaryota</taxon>
        <taxon>Viridiplantae</taxon>
        <taxon>Streptophyta</taxon>
        <taxon>Embryophyta</taxon>
        <taxon>Tracheophyta</taxon>
        <taxon>Spermatophyta</taxon>
        <taxon>Magnoliopsida</taxon>
        <taxon>eudicotyledons</taxon>
        <taxon>Gunneridae</taxon>
        <taxon>Pentapetalae</taxon>
        <taxon>asterids</taxon>
        <taxon>lamiids</taxon>
        <taxon>Lamiales</taxon>
        <taxon>Orobanchaceae</taxon>
        <taxon>Pedicularideae</taxon>
        <taxon>Castillejinae</taxon>
        <taxon>Castilleja</taxon>
    </lineage>
</organism>
<name>A0ABD3BN93_9LAMI</name>
<sequence>MGNYLSCGLLGQVCNTSGRGTKVIFPSGEIRRVTEPTKAAQLMLEAPNYFLVSTKSLKIGKRFAALNADEDLEMSSAYLFFPMSRLNAVVTAADMAVLFLAGSSASKRLGGVRISPESGGDMQIVQKVSAPKLNLDDIEEYSTPEFKHRLSMCRSKKPLLETIDEEPICMR</sequence>
<keyword evidence="2" id="KW-1185">Reference proteome</keyword>
<accession>A0ABD3BN93</accession>
<comment type="caution">
    <text evidence="1">The sequence shown here is derived from an EMBL/GenBank/DDBJ whole genome shotgun (WGS) entry which is preliminary data.</text>
</comment>
<proteinExistence type="predicted"/>
<dbReference type="EMBL" id="JAVIJP010000070">
    <property type="protein sequence ID" value="KAL3618973.1"/>
    <property type="molecule type" value="Genomic_DNA"/>
</dbReference>
<evidence type="ECO:0000313" key="2">
    <source>
        <dbReference type="Proteomes" id="UP001632038"/>
    </source>
</evidence>
<dbReference type="PANTHER" id="PTHR33052">
    <property type="entry name" value="DUF4228 DOMAIN PROTEIN-RELATED"/>
    <property type="match status" value="1"/>
</dbReference>
<reference evidence="2" key="1">
    <citation type="journal article" date="2024" name="IScience">
        <title>Strigolactones Initiate the Formation of Haustorium-like Structures in Castilleja.</title>
        <authorList>
            <person name="Buerger M."/>
            <person name="Peterson D."/>
            <person name="Chory J."/>
        </authorList>
    </citation>
    <scope>NUCLEOTIDE SEQUENCE [LARGE SCALE GENOMIC DNA]</scope>
</reference>
<gene>
    <name evidence="1" type="ORF">CASFOL_037201</name>
</gene>
<dbReference type="Pfam" id="PF14009">
    <property type="entry name" value="PADRE"/>
    <property type="match status" value="1"/>
</dbReference>
<dbReference type="Proteomes" id="UP001632038">
    <property type="component" value="Unassembled WGS sequence"/>
</dbReference>
<evidence type="ECO:0000313" key="1">
    <source>
        <dbReference type="EMBL" id="KAL3618973.1"/>
    </source>
</evidence>
<dbReference type="InterPro" id="IPR025322">
    <property type="entry name" value="PADRE_dom"/>
</dbReference>
<protein>
    <submittedName>
        <fullName evidence="1">Uncharacterized protein</fullName>
    </submittedName>
</protein>
<dbReference type="AlphaFoldDB" id="A0ABD3BN93"/>